<feature type="compositionally biased region" description="Pro residues" evidence="2">
    <location>
        <begin position="49"/>
        <end position="64"/>
    </location>
</feature>
<dbReference type="Ensembl" id="ENSCJPT00005002195.1">
    <property type="protein sequence ID" value="ENSCJPP00005001298.1"/>
    <property type="gene ID" value="ENSCJPG00005001333.1"/>
</dbReference>
<comment type="similarity">
    <text evidence="1">Belongs to the COE family.</text>
</comment>
<dbReference type="GO" id="GO:0003677">
    <property type="term" value="F:DNA binding"/>
    <property type="evidence" value="ECO:0007669"/>
    <property type="project" value="UniProtKB-KW"/>
</dbReference>
<evidence type="ECO:0000313" key="6">
    <source>
        <dbReference type="Proteomes" id="UP000694412"/>
    </source>
</evidence>
<evidence type="ECO:0000313" key="5">
    <source>
        <dbReference type="Ensembl" id="ENSCJPP00005001298.1"/>
    </source>
</evidence>
<dbReference type="InterPro" id="IPR003523">
    <property type="entry name" value="Transcription_factor_COE"/>
</dbReference>
<feature type="region of interest" description="Disordered" evidence="2">
    <location>
        <begin position="208"/>
        <end position="256"/>
    </location>
</feature>
<dbReference type="GeneTree" id="ENSGT00950000182859"/>
<protein>
    <submittedName>
        <fullName evidence="5">EBF transcription factor 3</fullName>
    </submittedName>
</protein>
<keyword evidence="3" id="KW-0472">Membrane</keyword>
<feature type="transmembrane region" description="Helical" evidence="3">
    <location>
        <begin position="65"/>
        <end position="90"/>
    </location>
</feature>
<keyword evidence="3" id="KW-1133">Transmembrane helix</keyword>
<proteinExistence type="inferred from homology"/>
<reference evidence="5" key="2">
    <citation type="submission" date="2025-08" db="UniProtKB">
        <authorList>
            <consortium name="Ensembl"/>
        </authorList>
    </citation>
    <scope>IDENTIFICATION</scope>
</reference>
<feature type="domain" description="Transcription factor COE DNA-binding" evidence="4">
    <location>
        <begin position="267"/>
        <end position="325"/>
    </location>
</feature>
<accession>A0A8C2SPF8</accession>
<keyword evidence="6" id="KW-1185">Reference proteome</keyword>
<feature type="region of interest" description="Disordered" evidence="2">
    <location>
        <begin position="1"/>
        <end position="64"/>
    </location>
</feature>
<reference evidence="5" key="1">
    <citation type="submission" date="2015-11" db="EMBL/GenBank/DDBJ databases">
        <authorList>
            <consortium name="International Coturnix japonica Genome Analysis Consortium"/>
            <person name="Warren W."/>
            <person name="Burt D.W."/>
            <person name="Antin P.B."/>
            <person name="Lanford R."/>
            <person name="Gros J."/>
            <person name="Wilson R.K."/>
        </authorList>
    </citation>
    <scope>NUCLEOTIDE SEQUENCE [LARGE SCALE GENOMIC DNA]</scope>
</reference>
<dbReference type="AlphaFoldDB" id="A0A8C2SPF8"/>
<gene>
    <name evidence="5" type="primary">EBF3</name>
</gene>
<dbReference type="PANTHER" id="PTHR10747">
    <property type="entry name" value="TRANSCRIPTION FACTOR COE FAMILY MEMBER"/>
    <property type="match status" value="1"/>
</dbReference>
<keyword evidence="1" id="KW-0804">Transcription</keyword>
<keyword evidence="3" id="KW-0812">Transmembrane</keyword>
<dbReference type="InterPro" id="IPR038173">
    <property type="entry name" value="COE_DBD_sf"/>
</dbReference>
<feature type="compositionally biased region" description="Pro residues" evidence="2">
    <location>
        <begin position="247"/>
        <end position="256"/>
    </location>
</feature>
<evidence type="ECO:0000256" key="3">
    <source>
        <dbReference type="SAM" id="Phobius"/>
    </source>
</evidence>
<dbReference type="Gene3D" id="2.60.40.3180">
    <property type="entry name" value="Transcription factor COE1, DNA-binding domain"/>
    <property type="match status" value="1"/>
</dbReference>
<organism evidence="5 6">
    <name type="scientific">Coturnix japonica</name>
    <name type="common">Japanese quail</name>
    <name type="synonym">Coturnix coturnix japonica</name>
    <dbReference type="NCBI Taxonomy" id="93934"/>
    <lineage>
        <taxon>Eukaryota</taxon>
        <taxon>Metazoa</taxon>
        <taxon>Chordata</taxon>
        <taxon>Craniata</taxon>
        <taxon>Vertebrata</taxon>
        <taxon>Euteleostomi</taxon>
        <taxon>Archelosauria</taxon>
        <taxon>Archosauria</taxon>
        <taxon>Dinosauria</taxon>
        <taxon>Saurischia</taxon>
        <taxon>Theropoda</taxon>
        <taxon>Coelurosauria</taxon>
        <taxon>Aves</taxon>
        <taxon>Neognathae</taxon>
        <taxon>Galloanserae</taxon>
        <taxon>Galliformes</taxon>
        <taxon>Phasianidae</taxon>
        <taxon>Perdicinae</taxon>
        <taxon>Coturnix</taxon>
    </lineage>
</organism>
<sequence>TVPSARVGAFPGQSSPRPHWPPKDDTTLSASTKQQQQYFFCRQKKNQPRPTPNPPKNQPPKPPNLAVPPAVVPLFLSFLFFFPFFSHFFPFSPPFFPHFSPFFFYSPPLFFPLLTIPNLQAGTPPARPRRRTPQIVDVVPAQDALRKAARLGADSLPAELRHRALLRRGAPTEPAPHRAPLLVPPFRLGAAAAPARFNVWDSGKYTTRRNDHEGGAAGQRHEPGPLVDAHGRSGGCQHGRSKVGAAPPGPAAPPPPAPLRAHIAPCLVLSRSGVGLARAHFEKQPPSNLRKSNFFHFVLALYDRQGQPVEIERTAFVDFVEKEKVSLPNATPTALSLLPFRALTLRCRPFRSAVPTPQPLGRAGRGRAGRGLRGAHAAAARSREPRSY</sequence>
<dbReference type="GO" id="GO:0005634">
    <property type="term" value="C:nucleus"/>
    <property type="evidence" value="ECO:0007669"/>
    <property type="project" value="UniProtKB-SubCell"/>
</dbReference>
<dbReference type="InterPro" id="IPR032200">
    <property type="entry name" value="COE_DBD"/>
</dbReference>
<dbReference type="GO" id="GO:0006355">
    <property type="term" value="P:regulation of DNA-templated transcription"/>
    <property type="evidence" value="ECO:0007669"/>
    <property type="project" value="InterPro"/>
</dbReference>
<keyword evidence="1" id="KW-0539">Nucleus</keyword>
<dbReference type="Proteomes" id="UP000694412">
    <property type="component" value="Chromosome 6"/>
</dbReference>
<keyword evidence="1" id="KW-0805">Transcription regulation</keyword>
<dbReference type="GO" id="GO:0008270">
    <property type="term" value="F:zinc ion binding"/>
    <property type="evidence" value="ECO:0007669"/>
    <property type="project" value="UniProtKB-KW"/>
</dbReference>
<feature type="compositionally biased region" description="Basic and acidic residues" evidence="2">
    <location>
        <begin position="208"/>
        <end position="223"/>
    </location>
</feature>
<comment type="subcellular location">
    <subcellularLocation>
        <location evidence="1">Nucleus</location>
    </subcellularLocation>
</comment>
<evidence type="ECO:0000256" key="2">
    <source>
        <dbReference type="SAM" id="MobiDB-lite"/>
    </source>
</evidence>
<keyword evidence="1" id="KW-0479">Metal-binding</keyword>
<name>A0A8C2SPF8_COTJA</name>
<keyword evidence="1" id="KW-0217">Developmental protein</keyword>
<reference evidence="5" key="3">
    <citation type="submission" date="2025-09" db="UniProtKB">
        <authorList>
            <consortium name="Ensembl"/>
        </authorList>
    </citation>
    <scope>IDENTIFICATION</scope>
</reference>
<feature type="compositionally biased region" description="Polar residues" evidence="2">
    <location>
        <begin position="27"/>
        <end position="38"/>
    </location>
</feature>
<evidence type="ECO:0000256" key="1">
    <source>
        <dbReference type="RuleBase" id="RU004489"/>
    </source>
</evidence>
<feature type="region of interest" description="Disordered" evidence="2">
    <location>
        <begin position="354"/>
        <end position="388"/>
    </location>
</feature>
<evidence type="ECO:0000259" key="4">
    <source>
        <dbReference type="Pfam" id="PF16422"/>
    </source>
</evidence>
<keyword evidence="1" id="KW-0862">Zinc</keyword>
<keyword evidence="1" id="KW-0863">Zinc-finger</keyword>
<dbReference type="Pfam" id="PF16422">
    <property type="entry name" value="COE1_DBD"/>
    <property type="match status" value="1"/>
</dbReference>
<keyword evidence="1" id="KW-0238">DNA-binding</keyword>